<dbReference type="Pfam" id="PF00486">
    <property type="entry name" value="Trans_reg_C"/>
    <property type="match status" value="1"/>
</dbReference>
<dbReference type="SUPFAM" id="SSF52172">
    <property type="entry name" value="CheY-like"/>
    <property type="match status" value="1"/>
</dbReference>
<evidence type="ECO:0000313" key="8">
    <source>
        <dbReference type="EMBL" id="PSK89605.1"/>
    </source>
</evidence>
<dbReference type="EMBL" id="PYGD01000011">
    <property type="protein sequence ID" value="PSK89605.1"/>
    <property type="molecule type" value="Genomic_DNA"/>
</dbReference>
<keyword evidence="9" id="KW-1185">Reference proteome</keyword>
<dbReference type="Gene3D" id="3.40.50.2300">
    <property type="match status" value="1"/>
</dbReference>
<dbReference type="PROSITE" id="PS50110">
    <property type="entry name" value="RESPONSE_REGULATORY"/>
    <property type="match status" value="1"/>
</dbReference>
<dbReference type="InterPro" id="IPR001867">
    <property type="entry name" value="OmpR/PhoB-type_DNA-bd"/>
</dbReference>
<dbReference type="InterPro" id="IPR016032">
    <property type="entry name" value="Sig_transdc_resp-reg_C-effctor"/>
</dbReference>
<evidence type="ECO:0000256" key="2">
    <source>
        <dbReference type="ARBA" id="ARBA00023012"/>
    </source>
</evidence>
<dbReference type="Pfam" id="PF00072">
    <property type="entry name" value="Response_reg"/>
    <property type="match status" value="1"/>
</dbReference>
<evidence type="ECO:0000256" key="1">
    <source>
        <dbReference type="ARBA" id="ARBA00022553"/>
    </source>
</evidence>
<dbReference type="SUPFAM" id="SSF46894">
    <property type="entry name" value="C-terminal effector domain of the bipartite response regulators"/>
    <property type="match status" value="1"/>
</dbReference>
<evidence type="ECO:0000259" key="7">
    <source>
        <dbReference type="PROSITE" id="PS51755"/>
    </source>
</evidence>
<dbReference type="OrthoDB" id="9790442at2"/>
<dbReference type="GO" id="GO:0005829">
    <property type="term" value="C:cytosol"/>
    <property type="evidence" value="ECO:0007669"/>
    <property type="project" value="TreeGrafter"/>
</dbReference>
<dbReference type="SMART" id="SM00862">
    <property type="entry name" value="Trans_reg_C"/>
    <property type="match status" value="1"/>
</dbReference>
<gene>
    <name evidence="8" type="ORF">B0I18_111163</name>
</gene>
<name>A0A2P8CX98_9BACT</name>
<dbReference type="RefSeq" id="WP_106524848.1">
    <property type="nucleotide sequence ID" value="NZ_PYGD01000011.1"/>
</dbReference>
<dbReference type="CDD" id="cd17574">
    <property type="entry name" value="REC_OmpR"/>
    <property type="match status" value="1"/>
</dbReference>
<dbReference type="GO" id="GO:0000156">
    <property type="term" value="F:phosphorelay response regulator activity"/>
    <property type="evidence" value="ECO:0007669"/>
    <property type="project" value="TreeGrafter"/>
</dbReference>
<dbReference type="GO" id="GO:0032993">
    <property type="term" value="C:protein-DNA complex"/>
    <property type="evidence" value="ECO:0007669"/>
    <property type="project" value="TreeGrafter"/>
</dbReference>
<comment type="caution">
    <text evidence="8">The sequence shown here is derived from an EMBL/GenBank/DDBJ whole genome shotgun (WGS) entry which is preliminary data.</text>
</comment>
<keyword evidence="1 4" id="KW-0597">Phosphoprotein</keyword>
<feature type="DNA-binding region" description="OmpR/PhoB-type" evidence="5">
    <location>
        <begin position="133"/>
        <end position="230"/>
    </location>
</feature>
<dbReference type="SMART" id="SM00448">
    <property type="entry name" value="REC"/>
    <property type="match status" value="1"/>
</dbReference>
<dbReference type="PROSITE" id="PS51755">
    <property type="entry name" value="OMPR_PHOB"/>
    <property type="match status" value="1"/>
</dbReference>
<evidence type="ECO:0000256" key="3">
    <source>
        <dbReference type="ARBA" id="ARBA00023125"/>
    </source>
</evidence>
<sequence length="233" mass="26515">MKTKVFYVEDENYLARIVTDTLELKGYTVLHRKDGLGLLEHISAFSPDICVLDVMLPHIDGFSLGSTIRHIYPDLPIIFLTAKSQTQDVLEGFSSGGTDYLKKPFSMEELMVRIDNQVRLSKLTTQPQQGTATKDIQLGNFVYSPTRLELRGPVVTTKISNREAEILNILCMHQNQILDRRKLMQMVWGDDSYFISRNLDVYIRRLRDYFAGGGGVEIITLKGKGYHFSIHPA</sequence>
<evidence type="ECO:0000313" key="9">
    <source>
        <dbReference type="Proteomes" id="UP000240572"/>
    </source>
</evidence>
<feature type="domain" description="Response regulatory" evidence="6">
    <location>
        <begin position="4"/>
        <end position="118"/>
    </location>
</feature>
<dbReference type="CDD" id="cd00383">
    <property type="entry name" value="trans_reg_C"/>
    <property type="match status" value="1"/>
</dbReference>
<organism evidence="8 9">
    <name type="scientific">Taibaiella chishuiensis</name>
    <dbReference type="NCBI Taxonomy" id="1434707"/>
    <lineage>
        <taxon>Bacteria</taxon>
        <taxon>Pseudomonadati</taxon>
        <taxon>Bacteroidota</taxon>
        <taxon>Chitinophagia</taxon>
        <taxon>Chitinophagales</taxon>
        <taxon>Chitinophagaceae</taxon>
        <taxon>Taibaiella</taxon>
    </lineage>
</organism>
<evidence type="ECO:0000259" key="6">
    <source>
        <dbReference type="PROSITE" id="PS50110"/>
    </source>
</evidence>
<dbReference type="InterPro" id="IPR001789">
    <property type="entry name" value="Sig_transdc_resp-reg_receiver"/>
</dbReference>
<protein>
    <submittedName>
        <fullName evidence="8">DNA-binding response OmpR family regulator</fullName>
    </submittedName>
</protein>
<dbReference type="Proteomes" id="UP000240572">
    <property type="component" value="Unassembled WGS sequence"/>
</dbReference>
<dbReference type="Gene3D" id="1.10.10.10">
    <property type="entry name" value="Winged helix-like DNA-binding domain superfamily/Winged helix DNA-binding domain"/>
    <property type="match status" value="1"/>
</dbReference>
<proteinExistence type="predicted"/>
<keyword evidence="3 5" id="KW-0238">DNA-binding</keyword>
<keyword evidence="2" id="KW-0902">Two-component regulatory system</keyword>
<feature type="modified residue" description="4-aspartylphosphate" evidence="4">
    <location>
        <position position="53"/>
    </location>
</feature>
<dbReference type="InterPro" id="IPR039420">
    <property type="entry name" value="WalR-like"/>
</dbReference>
<evidence type="ECO:0000256" key="4">
    <source>
        <dbReference type="PROSITE-ProRule" id="PRU00169"/>
    </source>
</evidence>
<dbReference type="PANTHER" id="PTHR48111">
    <property type="entry name" value="REGULATOR OF RPOS"/>
    <property type="match status" value="1"/>
</dbReference>
<feature type="domain" description="OmpR/PhoB-type" evidence="7">
    <location>
        <begin position="133"/>
        <end position="230"/>
    </location>
</feature>
<dbReference type="PANTHER" id="PTHR48111:SF40">
    <property type="entry name" value="PHOSPHATE REGULON TRANSCRIPTIONAL REGULATORY PROTEIN PHOB"/>
    <property type="match status" value="1"/>
</dbReference>
<reference evidence="8 9" key="1">
    <citation type="submission" date="2018-03" db="EMBL/GenBank/DDBJ databases">
        <title>Genomic Encyclopedia of Type Strains, Phase III (KMG-III): the genomes of soil and plant-associated and newly described type strains.</title>
        <authorList>
            <person name="Whitman W."/>
        </authorList>
    </citation>
    <scope>NUCLEOTIDE SEQUENCE [LARGE SCALE GENOMIC DNA]</scope>
    <source>
        <strain evidence="8 9">CGMCC 1.12700</strain>
    </source>
</reference>
<dbReference type="InterPro" id="IPR011006">
    <property type="entry name" value="CheY-like_superfamily"/>
</dbReference>
<dbReference type="GO" id="GO:0006355">
    <property type="term" value="P:regulation of DNA-templated transcription"/>
    <property type="evidence" value="ECO:0007669"/>
    <property type="project" value="InterPro"/>
</dbReference>
<dbReference type="InterPro" id="IPR036388">
    <property type="entry name" value="WH-like_DNA-bd_sf"/>
</dbReference>
<evidence type="ECO:0000256" key="5">
    <source>
        <dbReference type="PROSITE-ProRule" id="PRU01091"/>
    </source>
</evidence>
<dbReference type="GO" id="GO:0000976">
    <property type="term" value="F:transcription cis-regulatory region binding"/>
    <property type="evidence" value="ECO:0007669"/>
    <property type="project" value="TreeGrafter"/>
</dbReference>
<dbReference type="AlphaFoldDB" id="A0A2P8CX98"/>
<accession>A0A2P8CX98</accession>